<dbReference type="GO" id="GO:0008936">
    <property type="term" value="F:nicotinamidase activity"/>
    <property type="evidence" value="ECO:0007669"/>
    <property type="project" value="UniProtKB-EC"/>
</dbReference>
<evidence type="ECO:0000256" key="4">
    <source>
        <dbReference type="ARBA" id="ARBA00022801"/>
    </source>
</evidence>
<reference evidence="9 10" key="1">
    <citation type="journal article" date="2015" name="Nature">
        <title>rRNA introns, odd ribosomes, and small enigmatic genomes across a large radiation of phyla.</title>
        <authorList>
            <person name="Brown C.T."/>
            <person name="Hug L.A."/>
            <person name="Thomas B.C."/>
            <person name="Sharon I."/>
            <person name="Castelle C.J."/>
            <person name="Singh A."/>
            <person name="Wilkins M.J."/>
            <person name="Williams K.H."/>
            <person name="Banfield J.F."/>
        </authorList>
    </citation>
    <scope>NUCLEOTIDE SEQUENCE [LARGE SCALE GENOMIC DNA]</scope>
</reference>
<dbReference type="GO" id="GO:0046872">
    <property type="term" value="F:metal ion binding"/>
    <property type="evidence" value="ECO:0007669"/>
    <property type="project" value="UniProtKB-KW"/>
</dbReference>
<keyword evidence="3" id="KW-0479">Metal-binding</keyword>
<organism evidence="9 10">
    <name type="scientific">Candidatus Uhrbacteria bacterium GW2011_GWF2_41_16</name>
    <dbReference type="NCBI Taxonomy" id="1618997"/>
    <lineage>
        <taxon>Bacteria</taxon>
        <taxon>Candidatus Uhriibacteriota</taxon>
    </lineage>
</organism>
<comment type="similarity">
    <text evidence="1">Belongs to the isochorismatase family.</text>
</comment>
<accession>A0A0G0VAF0</accession>
<feature type="domain" description="Isochorismatase-like" evidence="8">
    <location>
        <begin position="128"/>
        <end position="250"/>
    </location>
</feature>
<dbReference type="InterPro" id="IPR036380">
    <property type="entry name" value="Isochorismatase-like_sf"/>
</dbReference>
<dbReference type="InterPro" id="IPR000868">
    <property type="entry name" value="Isochorismatase-like_dom"/>
</dbReference>
<evidence type="ECO:0000256" key="3">
    <source>
        <dbReference type="ARBA" id="ARBA00022723"/>
    </source>
</evidence>
<evidence type="ECO:0000256" key="2">
    <source>
        <dbReference type="ARBA" id="ARBA00022642"/>
    </source>
</evidence>
<comment type="caution">
    <text evidence="9">The sequence shown here is derived from an EMBL/GenBank/DDBJ whole genome shotgun (WGS) entry which is preliminary data.</text>
</comment>
<proteinExistence type="inferred from homology"/>
<dbReference type="SUPFAM" id="SSF52499">
    <property type="entry name" value="Isochorismatase-like hydrolases"/>
    <property type="match status" value="1"/>
</dbReference>
<dbReference type="EC" id="3.5.1.19" evidence="6"/>
<dbReference type="PANTHER" id="PTHR11080">
    <property type="entry name" value="PYRAZINAMIDASE/NICOTINAMIDASE"/>
    <property type="match status" value="1"/>
</dbReference>
<evidence type="ECO:0000313" key="10">
    <source>
        <dbReference type="Proteomes" id="UP000034746"/>
    </source>
</evidence>
<evidence type="ECO:0000256" key="7">
    <source>
        <dbReference type="ARBA" id="ARBA00043224"/>
    </source>
</evidence>
<keyword evidence="2" id="KW-0662">Pyridine nucleotide biosynthesis</keyword>
<dbReference type="EMBL" id="LCAU01000006">
    <property type="protein sequence ID" value="KKR97968.1"/>
    <property type="molecule type" value="Genomic_DNA"/>
</dbReference>
<dbReference type="AlphaFoldDB" id="A0A0G0VAF0"/>
<dbReference type="Gene3D" id="3.40.50.850">
    <property type="entry name" value="Isochorismatase-like"/>
    <property type="match status" value="1"/>
</dbReference>
<dbReference type="Proteomes" id="UP000034746">
    <property type="component" value="Unassembled WGS sequence"/>
</dbReference>
<evidence type="ECO:0000313" key="9">
    <source>
        <dbReference type="EMBL" id="KKR97968.1"/>
    </source>
</evidence>
<dbReference type="InterPro" id="IPR052347">
    <property type="entry name" value="Isochorismatase_Nicotinamidase"/>
</dbReference>
<evidence type="ECO:0000256" key="1">
    <source>
        <dbReference type="ARBA" id="ARBA00006336"/>
    </source>
</evidence>
<evidence type="ECO:0000256" key="5">
    <source>
        <dbReference type="ARBA" id="ARBA00037900"/>
    </source>
</evidence>
<dbReference type="Pfam" id="PF00857">
    <property type="entry name" value="Isochorismatase"/>
    <property type="match status" value="1"/>
</dbReference>
<evidence type="ECO:0000256" key="6">
    <source>
        <dbReference type="ARBA" id="ARBA00039017"/>
    </source>
</evidence>
<keyword evidence="4" id="KW-0378">Hydrolase</keyword>
<dbReference type="GO" id="GO:0019363">
    <property type="term" value="P:pyridine nucleotide biosynthetic process"/>
    <property type="evidence" value="ECO:0007669"/>
    <property type="project" value="UniProtKB-KW"/>
</dbReference>
<comment type="pathway">
    <text evidence="5">Cofactor biosynthesis; nicotinate biosynthesis; nicotinate from nicotinamide: step 1/1.</text>
</comment>
<gene>
    <name evidence="9" type="ORF">UU48_C0006G0008</name>
</gene>
<protein>
    <recommendedName>
        <fullName evidence="6">nicotinamidase</fullName>
        <ecNumber evidence="6">3.5.1.19</ecNumber>
    </recommendedName>
    <alternativeName>
        <fullName evidence="7">Nicotinamide deamidase</fullName>
    </alternativeName>
</protein>
<sequence>MKIHVESSDWFGIIDIQNAFFPGRGGLPVTGAYVIVPPVVSLVRRFEPERTFVTIDRHPLGSVCLASSFINIRPNTTVLTPDLMIKWSEEKLKSCGVGMLAPCARFTEKWLRKYVRLTSRFHNPQMLWADHALVGTEECELVPELQEFNFAIVQYKGMDPLCDSYSGVRDAMGRPTGLAKKLREHGMKRVFLAGLAFDYCVGSTAIDLAYENFETYVIEDLTRSVGVPDGNVDHMRNRMIAAGVKIVRVEDLVF</sequence>
<name>A0A0G0VAF0_9BACT</name>
<evidence type="ECO:0000259" key="8">
    <source>
        <dbReference type="Pfam" id="PF00857"/>
    </source>
</evidence>
<dbReference type="PANTHER" id="PTHR11080:SF2">
    <property type="entry name" value="LD05707P"/>
    <property type="match status" value="1"/>
</dbReference>